<gene>
    <name evidence="2" type="ORF">MARPO_0014s0015</name>
</gene>
<sequence>MIDLLNPDRRTRLDYKTEITSLPAARCPLPTSMLEVGGRSSDLPFCAVGGRTELLCSVPYLGNGWPGGRRRAMPRGPSSNARPPWLKGRGPLSSLDSTTQPTDTAALFVPCIVSVSTRGLTWQCANGLLLRHNAQPGTVIPLSYCRAFAFHVSSSPHVSNGRLCLYSIIRTDDCQ</sequence>
<feature type="region of interest" description="Disordered" evidence="1">
    <location>
        <begin position="69"/>
        <end position="98"/>
    </location>
</feature>
<name>A0A2R6XH71_MARPO</name>
<accession>A0A2R6XH71</accession>
<organism evidence="2 3">
    <name type="scientific">Marchantia polymorpha</name>
    <name type="common">Common liverwort</name>
    <name type="synonym">Marchantia aquatica</name>
    <dbReference type="NCBI Taxonomy" id="3197"/>
    <lineage>
        <taxon>Eukaryota</taxon>
        <taxon>Viridiplantae</taxon>
        <taxon>Streptophyta</taxon>
        <taxon>Embryophyta</taxon>
        <taxon>Marchantiophyta</taxon>
        <taxon>Marchantiopsida</taxon>
        <taxon>Marchantiidae</taxon>
        <taxon>Marchantiales</taxon>
        <taxon>Marchantiaceae</taxon>
        <taxon>Marchantia</taxon>
    </lineage>
</organism>
<dbReference type="AlphaFoldDB" id="A0A2R6XH71"/>
<proteinExistence type="predicted"/>
<evidence type="ECO:0000313" key="3">
    <source>
        <dbReference type="Proteomes" id="UP000244005"/>
    </source>
</evidence>
<protein>
    <submittedName>
        <fullName evidence="2">Uncharacterized protein</fullName>
    </submittedName>
</protein>
<keyword evidence="3" id="KW-1185">Reference proteome</keyword>
<evidence type="ECO:0000313" key="2">
    <source>
        <dbReference type="EMBL" id="PTQ45450.1"/>
    </source>
</evidence>
<evidence type="ECO:0000256" key="1">
    <source>
        <dbReference type="SAM" id="MobiDB-lite"/>
    </source>
</evidence>
<dbReference type="Proteomes" id="UP000244005">
    <property type="component" value="Unassembled WGS sequence"/>
</dbReference>
<dbReference type="EMBL" id="KZ772686">
    <property type="protein sequence ID" value="PTQ45450.1"/>
    <property type="molecule type" value="Genomic_DNA"/>
</dbReference>
<dbReference type="Gramene" id="Mp1g12180.1">
    <property type="protein sequence ID" value="Mp1g12180.1.cds1"/>
    <property type="gene ID" value="Mp1g12180"/>
</dbReference>
<reference evidence="3" key="1">
    <citation type="journal article" date="2017" name="Cell">
        <title>Insights into land plant evolution garnered from the Marchantia polymorpha genome.</title>
        <authorList>
            <person name="Bowman J.L."/>
            <person name="Kohchi T."/>
            <person name="Yamato K.T."/>
            <person name="Jenkins J."/>
            <person name="Shu S."/>
            <person name="Ishizaki K."/>
            <person name="Yamaoka S."/>
            <person name="Nishihama R."/>
            <person name="Nakamura Y."/>
            <person name="Berger F."/>
            <person name="Adam C."/>
            <person name="Aki S.S."/>
            <person name="Althoff F."/>
            <person name="Araki T."/>
            <person name="Arteaga-Vazquez M.A."/>
            <person name="Balasubrmanian S."/>
            <person name="Barry K."/>
            <person name="Bauer D."/>
            <person name="Boehm C.R."/>
            <person name="Briginshaw L."/>
            <person name="Caballero-Perez J."/>
            <person name="Catarino B."/>
            <person name="Chen F."/>
            <person name="Chiyoda S."/>
            <person name="Chovatia M."/>
            <person name="Davies K.M."/>
            <person name="Delmans M."/>
            <person name="Demura T."/>
            <person name="Dierschke T."/>
            <person name="Dolan L."/>
            <person name="Dorantes-Acosta A.E."/>
            <person name="Eklund D.M."/>
            <person name="Florent S.N."/>
            <person name="Flores-Sandoval E."/>
            <person name="Fujiyama A."/>
            <person name="Fukuzawa H."/>
            <person name="Galik B."/>
            <person name="Grimanelli D."/>
            <person name="Grimwood J."/>
            <person name="Grossniklaus U."/>
            <person name="Hamada T."/>
            <person name="Haseloff J."/>
            <person name="Hetherington A.J."/>
            <person name="Higo A."/>
            <person name="Hirakawa Y."/>
            <person name="Hundley H.N."/>
            <person name="Ikeda Y."/>
            <person name="Inoue K."/>
            <person name="Inoue S.I."/>
            <person name="Ishida S."/>
            <person name="Jia Q."/>
            <person name="Kakita M."/>
            <person name="Kanazawa T."/>
            <person name="Kawai Y."/>
            <person name="Kawashima T."/>
            <person name="Kennedy M."/>
            <person name="Kinose K."/>
            <person name="Kinoshita T."/>
            <person name="Kohara Y."/>
            <person name="Koide E."/>
            <person name="Komatsu K."/>
            <person name="Kopischke S."/>
            <person name="Kubo M."/>
            <person name="Kyozuka J."/>
            <person name="Lagercrantz U."/>
            <person name="Lin S.S."/>
            <person name="Lindquist E."/>
            <person name="Lipzen A.M."/>
            <person name="Lu C.W."/>
            <person name="De Luna E."/>
            <person name="Martienssen R.A."/>
            <person name="Minamino N."/>
            <person name="Mizutani M."/>
            <person name="Mizutani M."/>
            <person name="Mochizuki N."/>
            <person name="Monte I."/>
            <person name="Mosher R."/>
            <person name="Nagasaki H."/>
            <person name="Nakagami H."/>
            <person name="Naramoto S."/>
            <person name="Nishitani K."/>
            <person name="Ohtani M."/>
            <person name="Okamoto T."/>
            <person name="Okumura M."/>
            <person name="Phillips J."/>
            <person name="Pollak B."/>
            <person name="Reinders A."/>
            <person name="Rovekamp M."/>
            <person name="Sano R."/>
            <person name="Sawa S."/>
            <person name="Schmid M.W."/>
            <person name="Shirakawa M."/>
            <person name="Solano R."/>
            <person name="Spunde A."/>
            <person name="Suetsugu N."/>
            <person name="Sugano S."/>
            <person name="Sugiyama A."/>
            <person name="Sun R."/>
            <person name="Suzuki Y."/>
            <person name="Takenaka M."/>
            <person name="Takezawa D."/>
            <person name="Tomogane H."/>
            <person name="Tsuzuki M."/>
            <person name="Ueda T."/>
            <person name="Umeda M."/>
            <person name="Ward J.M."/>
            <person name="Watanabe Y."/>
            <person name="Yazaki K."/>
            <person name="Yokoyama R."/>
            <person name="Yoshitake Y."/>
            <person name="Yotsui I."/>
            <person name="Zachgo S."/>
            <person name="Schmutz J."/>
        </authorList>
    </citation>
    <scope>NUCLEOTIDE SEQUENCE [LARGE SCALE GENOMIC DNA]</scope>
    <source>
        <strain evidence="3">Tak-1</strain>
    </source>
</reference>